<dbReference type="Proteomes" id="UP000054565">
    <property type="component" value="Unassembled WGS sequence"/>
</dbReference>
<gene>
    <name evidence="1" type="ORF">CIRG_04061</name>
</gene>
<sequence length="141" mass="16654">MSLTVDTLRSVSYRHAVVLSYRHLYRTALRTVRYTKPERVNVRNILRSAFRSGSSEDFGPQRIINTIRFIDRGKQPGTTERKILKNLTRVNFYRGPSMVWNPPFFSKKRTNADYKFRSIPYVHFDNALHLLNESLELCLRC</sequence>
<dbReference type="AlphaFoldDB" id="A0A0J6Y9F3"/>
<dbReference type="EMBL" id="DS028094">
    <property type="protein sequence ID" value="KMP04370.1"/>
    <property type="molecule type" value="Genomic_DNA"/>
</dbReference>
<reference evidence="2" key="1">
    <citation type="journal article" date="2010" name="Genome Res.">
        <title>Population genomic sequencing of Coccidioides fungi reveals recent hybridization and transposon control.</title>
        <authorList>
            <person name="Neafsey D.E."/>
            <person name="Barker B.M."/>
            <person name="Sharpton T.J."/>
            <person name="Stajich J.E."/>
            <person name="Park D.J."/>
            <person name="Whiston E."/>
            <person name="Hung C.-Y."/>
            <person name="McMahan C."/>
            <person name="White J."/>
            <person name="Sykes S."/>
            <person name="Heiman D."/>
            <person name="Young S."/>
            <person name="Zeng Q."/>
            <person name="Abouelleil A."/>
            <person name="Aftuck L."/>
            <person name="Bessette D."/>
            <person name="Brown A."/>
            <person name="FitzGerald M."/>
            <person name="Lui A."/>
            <person name="Macdonald J.P."/>
            <person name="Priest M."/>
            <person name="Orbach M.J."/>
            <person name="Galgiani J.N."/>
            <person name="Kirkland T.N."/>
            <person name="Cole G.T."/>
            <person name="Birren B.W."/>
            <person name="Henn M.R."/>
            <person name="Taylor J.W."/>
            <person name="Rounsley S.D."/>
        </authorList>
    </citation>
    <scope>NUCLEOTIDE SEQUENCE [LARGE SCALE GENOMIC DNA]</scope>
    <source>
        <strain evidence="2">RMSCC 2394</strain>
    </source>
</reference>
<name>A0A0J6Y9F3_COCIT</name>
<proteinExistence type="predicted"/>
<evidence type="ECO:0000313" key="1">
    <source>
        <dbReference type="EMBL" id="KMP04370.1"/>
    </source>
</evidence>
<evidence type="ECO:0000313" key="2">
    <source>
        <dbReference type="Proteomes" id="UP000054565"/>
    </source>
</evidence>
<protein>
    <submittedName>
        <fullName evidence="1">Uncharacterized protein</fullName>
    </submittedName>
</protein>
<dbReference type="OrthoDB" id="4392610at2759"/>
<organism evidence="1 2">
    <name type="scientific">Coccidioides immitis RMSCC 2394</name>
    <dbReference type="NCBI Taxonomy" id="404692"/>
    <lineage>
        <taxon>Eukaryota</taxon>
        <taxon>Fungi</taxon>
        <taxon>Dikarya</taxon>
        <taxon>Ascomycota</taxon>
        <taxon>Pezizomycotina</taxon>
        <taxon>Eurotiomycetes</taxon>
        <taxon>Eurotiomycetidae</taxon>
        <taxon>Onygenales</taxon>
        <taxon>Onygenaceae</taxon>
        <taxon>Coccidioides</taxon>
    </lineage>
</organism>
<accession>A0A0J6Y9F3</accession>
<dbReference type="STRING" id="404692.A0A0J6Y9F3"/>